<proteinExistence type="predicted"/>
<dbReference type="InterPro" id="IPR034660">
    <property type="entry name" value="DinB/YfiT-like"/>
</dbReference>
<name>A0A1G8YCJ1_ACTMZ</name>
<dbReference type="EMBL" id="FNFM01000003">
    <property type="protein sequence ID" value="SDJ99760.1"/>
    <property type="molecule type" value="Genomic_DNA"/>
</dbReference>
<gene>
    <name evidence="1" type="ORF">SAMN04487820_103346</name>
</gene>
<reference evidence="2" key="1">
    <citation type="submission" date="2016-10" db="EMBL/GenBank/DDBJ databases">
        <authorList>
            <person name="Varghese N."/>
            <person name="Submissions S."/>
        </authorList>
    </citation>
    <scope>NUCLEOTIDE SEQUENCE [LARGE SCALE GENOMIC DNA]</scope>
    <source>
        <strain evidence="2">DSM 45460</strain>
    </source>
</reference>
<dbReference type="SUPFAM" id="SSF109854">
    <property type="entry name" value="DinB/YfiT-like putative metalloenzymes"/>
    <property type="match status" value="1"/>
</dbReference>
<sequence length="170" mass="19012">MSNIERPAPPLDADERSALEGWLDFQRATLARKCEGLDDTQAATPAVAPSELTLTGLVQHMTEVERTWFRRILAAEELAPTHTGQARADGTDGGFELAEHATLHEALTTWHTEVEHARRSCREYSLTDTGDLGGQNVNLRWIYIHMIEEYARHNGHADLLRERLDGTTGI</sequence>
<dbReference type="Gene3D" id="1.20.120.450">
    <property type="entry name" value="dinb family like domain"/>
    <property type="match status" value="1"/>
</dbReference>
<accession>A0A1G8YCJ1</accession>
<dbReference type="InterPro" id="IPR007061">
    <property type="entry name" value="MST-like"/>
</dbReference>
<dbReference type="OrthoDB" id="4548523at2"/>
<dbReference type="RefSeq" id="WP_092627114.1">
    <property type="nucleotide sequence ID" value="NZ_FNFM01000003.1"/>
</dbReference>
<dbReference type="AlphaFoldDB" id="A0A1G8YCJ1"/>
<dbReference type="Pfam" id="PF04978">
    <property type="entry name" value="MST"/>
    <property type="match status" value="1"/>
</dbReference>
<organism evidence="1 2">
    <name type="scientific">Actinopolyspora mzabensis</name>
    <dbReference type="NCBI Taxonomy" id="995066"/>
    <lineage>
        <taxon>Bacteria</taxon>
        <taxon>Bacillati</taxon>
        <taxon>Actinomycetota</taxon>
        <taxon>Actinomycetes</taxon>
        <taxon>Actinopolysporales</taxon>
        <taxon>Actinopolysporaceae</taxon>
        <taxon>Actinopolyspora</taxon>
    </lineage>
</organism>
<evidence type="ECO:0008006" key="3">
    <source>
        <dbReference type="Google" id="ProtNLM"/>
    </source>
</evidence>
<protein>
    <recommendedName>
        <fullName evidence="3">DinB family protein</fullName>
    </recommendedName>
</protein>
<evidence type="ECO:0000313" key="1">
    <source>
        <dbReference type="EMBL" id="SDJ99760.1"/>
    </source>
</evidence>
<keyword evidence="2" id="KW-1185">Reference proteome</keyword>
<evidence type="ECO:0000313" key="2">
    <source>
        <dbReference type="Proteomes" id="UP000199213"/>
    </source>
</evidence>
<dbReference type="Proteomes" id="UP000199213">
    <property type="component" value="Unassembled WGS sequence"/>
</dbReference>